<feature type="transmembrane region" description="Helical" evidence="13">
    <location>
        <begin position="340"/>
        <end position="362"/>
    </location>
</feature>
<keyword evidence="10" id="KW-0902">Two-component regulatory system</keyword>
<evidence type="ECO:0000256" key="7">
    <source>
        <dbReference type="ARBA" id="ARBA00022692"/>
    </source>
</evidence>
<dbReference type="RefSeq" id="WP_265265727.1">
    <property type="nucleotide sequence ID" value="NZ_JAIHOM010000093.1"/>
</dbReference>
<keyword evidence="7 13" id="KW-0812">Transmembrane</keyword>
<reference evidence="15 16" key="1">
    <citation type="submission" date="2021-08" db="EMBL/GenBank/DDBJ databases">
        <title>Draft genome sequence of Spirulina subsalsa with high tolerance to salinity and hype-accumulation of phycocyanin.</title>
        <authorList>
            <person name="Pei H."/>
            <person name="Jiang L."/>
        </authorList>
    </citation>
    <scope>NUCLEOTIDE SEQUENCE [LARGE SCALE GENOMIC DNA]</scope>
    <source>
        <strain evidence="15 16">FACHB-351</strain>
    </source>
</reference>
<dbReference type="PANTHER" id="PTHR45436">
    <property type="entry name" value="SENSOR HISTIDINE KINASE YKOH"/>
    <property type="match status" value="1"/>
</dbReference>
<feature type="region of interest" description="Disordered" evidence="12">
    <location>
        <begin position="418"/>
        <end position="477"/>
    </location>
</feature>
<keyword evidence="8" id="KW-0418">Kinase</keyword>
<evidence type="ECO:0000256" key="12">
    <source>
        <dbReference type="SAM" id="MobiDB-lite"/>
    </source>
</evidence>
<keyword evidence="6" id="KW-0808">Transferase</keyword>
<feature type="domain" description="HAMP" evidence="14">
    <location>
        <begin position="359"/>
        <end position="414"/>
    </location>
</feature>
<sequence length="477" mass="53156">MKYISLRTSIPLLTIAPLVLAVGLTGGLAFYNARQTIDQLSSELSQEIAAQVAQKTESFLTVPRQINQLNYDGFQNGKINLNNLGLLERYFWHQIQVFNTVSYIYLGTSTGEFRGAEQVDGGFQIGVVGASTNSLFLTYSATSTGDRNQLVDQGDRYDPRIRPWYTATVAAQRPIWSEVYTDFNSRQLAITATHPVKNAQGELVGVFAVDVFLNRLDDFLKSLKIAETGQVFIIERDGFLIGSSGSDPTAIPEGEEMQRVSVVESQNPILQATANYLVTRFGDLSLVQNQDHQSFRFEGNQYFVRAQPFRDQGGLDWLIVVVIPEADFLAQVNAQTQMTLLFGLAALVLAAGVGFVLSNWLVRPVMRLNDAALSITTRRFDDQSLEDLVQRSDEVGEFAQAFRDMAVVVGDRTQSLSEQLEELQDDPPLPPLTSESSLGSEEQVTERQDSYKTLRERAQTLRQQAQVHHRQDSTPTP</sequence>
<comment type="caution">
    <text evidence="15">The sequence shown here is derived from an EMBL/GenBank/DDBJ whole genome shotgun (WGS) entry which is preliminary data.</text>
</comment>
<dbReference type="EC" id="2.7.13.3" evidence="3"/>
<dbReference type="EMBL" id="JAIHOM010000093">
    <property type="protein sequence ID" value="MCW6037853.1"/>
    <property type="molecule type" value="Genomic_DNA"/>
</dbReference>
<evidence type="ECO:0000259" key="14">
    <source>
        <dbReference type="PROSITE" id="PS50885"/>
    </source>
</evidence>
<evidence type="ECO:0000256" key="1">
    <source>
        <dbReference type="ARBA" id="ARBA00000085"/>
    </source>
</evidence>
<evidence type="ECO:0000256" key="10">
    <source>
        <dbReference type="ARBA" id="ARBA00023012"/>
    </source>
</evidence>
<evidence type="ECO:0000256" key="13">
    <source>
        <dbReference type="SAM" id="Phobius"/>
    </source>
</evidence>
<keyword evidence="5" id="KW-0597">Phosphoprotein</keyword>
<dbReference type="PROSITE" id="PS50885">
    <property type="entry name" value="HAMP"/>
    <property type="match status" value="1"/>
</dbReference>
<dbReference type="InterPro" id="IPR033479">
    <property type="entry name" value="dCache_1"/>
</dbReference>
<feature type="compositionally biased region" description="Basic and acidic residues" evidence="12">
    <location>
        <begin position="444"/>
        <end position="459"/>
    </location>
</feature>
<dbReference type="CDD" id="cd06225">
    <property type="entry name" value="HAMP"/>
    <property type="match status" value="1"/>
</dbReference>
<evidence type="ECO:0000256" key="2">
    <source>
        <dbReference type="ARBA" id="ARBA00004651"/>
    </source>
</evidence>
<dbReference type="InterPro" id="IPR029151">
    <property type="entry name" value="Sensor-like_sf"/>
</dbReference>
<keyword evidence="4" id="KW-1003">Cell membrane</keyword>
<evidence type="ECO:0000256" key="6">
    <source>
        <dbReference type="ARBA" id="ARBA00022679"/>
    </source>
</evidence>
<evidence type="ECO:0000256" key="3">
    <source>
        <dbReference type="ARBA" id="ARBA00012438"/>
    </source>
</evidence>
<proteinExistence type="predicted"/>
<keyword evidence="11 13" id="KW-0472">Membrane</keyword>
<comment type="subcellular location">
    <subcellularLocation>
        <location evidence="2">Cell membrane</location>
        <topology evidence="2">Multi-pass membrane protein</topology>
    </subcellularLocation>
</comment>
<dbReference type="SUPFAM" id="SSF103190">
    <property type="entry name" value="Sensory domain-like"/>
    <property type="match status" value="1"/>
</dbReference>
<comment type="catalytic activity">
    <reaction evidence="1">
        <text>ATP + protein L-histidine = ADP + protein N-phospho-L-histidine.</text>
        <dbReference type="EC" id="2.7.13.3"/>
    </reaction>
</comment>
<dbReference type="CDD" id="cd12913">
    <property type="entry name" value="PDC1_MCP_like"/>
    <property type="match status" value="1"/>
</dbReference>
<dbReference type="Proteomes" id="UP001526426">
    <property type="component" value="Unassembled WGS sequence"/>
</dbReference>
<evidence type="ECO:0000256" key="5">
    <source>
        <dbReference type="ARBA" id="ARBA00022553"/>
    </source>
</evidence>
<evidence type="ECO:0000313" key="15">
    <source>
        <dbReference type="EMBL" id="MCW6037853.1"/>
    </source>
</evidence>
<evidence type="ECO:0000256" key="9">
    <source>
        <dbReference type="ARBA" id="ARBA00022989"/>
    </source>
</evidence>
<evidence type="ECO:0000256" key="4">
    <source>
        <dbReference type="ARBA" id="ARBA00022475"/>
    </source>
</evidence>
<keyword evidence="9 13" id="KW-1133">Transmembrane helix</keyword>
<evidence type="ECO:0000256" key="8">
    <source>
        <dbReference type="ARBA" id="ARBA00022777"/>
    </source>
</evidence>
<dbReference type="Gene3D" id="6.10.340.10">
    <property type="match status" value="1"/>
</dbReference>
<evidence type="ECO:0000256" key="11">
    <source>
        <dbReference type="ARBA" id="ARBA00023136"/>
    </source>
</evidence>
<keyword evidence="16" id="KW-1185">Reference proteome</keyword>
<dbReference type="Gene3D" id="3.30.450.20">
    <property type="entry name" value="PAS domain"/>
    <property type="match status" value="1"/>
</dbReference>
<gene>
    <name evidence="15" type="ORF">K4A83_16460</name>
</gene>
<dbReference type="InterPro" id="IPR003660">
    <property type="entry name" value="HAMP_dom"/>
</dbReference>
<name>A0ABT3L8M9_9CYAN</name>
<dbReference type="Pfam" id="PF02743">
    <property type="entry name" value="dCache_1"/>
    <property type="match status" value="1"/>
</dbReference>
<evidence type="ECO:0000313" key="16">
    <source>
        <dbReference type="Proteomes" id="UP001526426"/>
    </source>
</evidence>
<organism evidence="15 16">
    <name type="scientific">Spirulina subsalsa FACHB-351</name>
    <dbReference type="NCBI Taxonomy" id="234711"/>
    <lineage>
        <taxon>Bacteria</taxon>
        <taxon>Bacillati</taxon>
        <taxon>Cyanobacteriota</taxon>
        <taxon>Cyanophyceae</taxon>
        <taxon>Spirulinales</taxon>
        <taxon>Spirulinaceae</taxon>
        <taxon>Spirulina</taxon>
    </lineage>
</organism>
<accession>A0ABT3L8M9</accession>
<protein>
    <recommendedName>
        <fullName evidence="3">histidine kinase</fullName>
        <ecNumber evidence="3">2.7.13.3</ecNumber>
    </recommendedName>
</protein>
<dbReference type="InterPro" id="IPR050428">
    <property type="entry name" value="TCS_sensor_his_kinase"/>
</dbReference>
<feature type="compositionally biased region" description="Low complexity" evidence="12">
    <location>
        <begin position="432"/>
        <end position="442"/>
    </location>
</feature>
<dbReference type="PANTHER" id="PTHR45436:SF5">
    <property type="entry name" value="SENSOR HISTIDINE KINASE TRCS"/>
    <property type="match status" value="1"/>
</dbReference>